<dbReference type="Proteomes" id="UP000054018">
    <property type="component" value="Unassembled WGS sequence"/>
</dbReference>
<keyword evidence="2" id="KW-1185">Reference proteome</keyword>
<accession>A0A0C9ZIM8</accession>
<dbReference type="HOGENOM" id="CLU_045433_0_0_1"/>
<sequence length="476" mass="51929">MACKTPSAIQHSTRIAAAIDVDGYDKLNVATQGLKQKHAAEDDGDTVSDFELDTEVGDTEDLVMDGPRMTTQTSLMVIEPTPSKTTKAKEVALLKSISISASGSSAGGDITVSHSDTTLSTKLKGKATKLDLPPLLRNDRNYKFAKNVLPSLLLWYGDEGNVWSISEEDVIHVLKAIIQVVYPMFDRFDEIHHGTAIYGLTIQRLMHWQHNFASTADVLILGFFKENSDLNIETFCDILLEDQAFAYEDLNTSDSTKAFHSSLVLELLSTAHLQQVDGWVDVPALQLAEKHACGIKGALAMSTAALERAIKVVCEYAMSGEDTITDQLAGIRRKGKAAVKTPRSLSKASGKESSATSQFSQLNWGEKTSFYLASISNRDAHALQEIVSIACEMCAGNDLPVNNADNKCGSLDPCARIMPQGTTFRLCQSQMPFPHPAFINCSQVSHFSFLDIPSQPIVPVVSDYGFTHFSSARRSN</sequence>
<protein>
    <submittedName>
        <fullName evidence="1">Uncharacterized protein</fullName>
    </submittedName>
</protein>
<dbReference type="EMBL" id="KN833777">
    <property type="protein sequence ID" value="KIK19838.1"/>
    <property type="molecule type" value="Genomic_DNA"/>
</dbReference>
<evidence type="ECO:0000313" key="2">
    <source>
        <dbReference type="Proteomes" id="UP000054018"/>
    </source>
</evidence>
<gene>
    <name evidence="1" type="ORF">PISMIDRAFT_13402</name>
</gene>
<dbReference type="AlphaFoldDB" id="A0A0C9ZIM8"/>
<dbReference type="OrthoDB" id="2690833at2759"/>
<evidence type="ECO:0000313" key="1">
    <source>
        <dbReference type="EMBL" id="KIK19838.1"/>
    </source>
</evidence>
<organism evidence="1 2">
    <name type="scientific">Pisolithus microcarpus 441</name>
    <dbReference type="NCBI Taxonomy" id="765257"/>
    <lineage>
        <taxon>Eukaryota</taxon>
        <taxon>Fungi</taxon>
        <taxon>Dikarya</taxon>
        <taxon>Basidiomycota</taxon>
        <taxon>Agaricomycotina</taxon>
        <taxon>Agaricomycetes</taxon>
        <taxon>Agaricomycetidae</taxon>
        <taxon>Boletales</taxon>
        <taxon>Sclerodermatineae</taxon>
        <taxon>Pisolithaceae</taxon>
        <taxon>Pisolithus</taxon>
    </lineage>
</organism>
<reference evidence="1 2" key="1">
    <citation type="submission" date="2014-04" db="EMBL/GenBank/DDBJ databases">
        <authorList>
            <consortium name="DOE Joint Genome Institute"/>
            <person name="Kuo A."/>
            <person name="Kohler A."/>
            <person name="Costa M.D."/>
            <person name="Nagy L.G."/>
            <person name="Floudas D."/>
            <person name="Copeland A."/>
            <person name="Barry K.W."/>
            <person name="Cichocki N."/>
            <person name="Veneault-Fourrey C."/>
            <person name="LaButti K."/>
            <person name="Lindquist E.A."/>
            <person name="Lipzen A."/>
            <person name="Lundell T."/>
            <person name="Morin E."/>
            <person name="Murat C."/>
            <person name="Sun H."/>
            <person name="Tunlid A."/>
            <person name="Henrissat B."/>
            <person name="Grigoriev I.V."/>
            <person name="Hibbett D.S."/>
            <person name="Martin F."/>
            <person name="Nordberg H.P."/>
            <person name="Cantor M.N."/>
            <person name="Hua S.X."/>
        </authorList>
    </citation>
    <scope>NUCLEOTIDE SEQUENCE [LARGE SCALE GENOMIC DNA]</scope>
    <source>
        <strain evidence="1 2">441</strain>
    </source>
</reference>
<name>A0A0C9ZIM8_9AGAM</name>
<reference evidence="2" key="2">
    <citation type="submission" date="2015-01" db="EMBL/GenBank/DDBJ databases">
        <title>Evolutionary Origins and Diversification of the Mycorrhizal Mutualists.</title>
        <authorList>
            <consortium name="DOE Joint Genome Institute"/>
            <consortium name="Mycorrhizal Genomics Consortium"/>
            <person name="Kohler A."/>
            <person name="Kuo A."/>
            <person name="Nagy L.G."/>
            <person name="Floudas D."/>
            <person name="Copeland A."/>
            <person name="Barry K.W."/>
            <person name="Cichocki N."/>
            <person name="Veneault-Fourrey C."/>
            <person name="LaButti K."/>
            <person name="Lindquist E.A."/>
            <person name="Lipzen A."/>
            <person name="Lundell T."/>
            <person name="Morin E."/>
            <person name="Murat C."/>
            <person name="Riley R."/>
            <person name="Ohm R."/>
            <person name="Sun H."/>
            <person name="Tunlid A."/>
            <person name="Henrissat B."/>
            <person name="Grigoriev I.V."/>
            <person name="Hibbett D.S."/>
            <person name="Martin F."/>
        </authorList>
    </citation>
    <scope>NUCLEOTIDE SEQUENCE [LARGE SCALE GENOMIC DNA]</scope>
    <source>
        <strain evidence="2">441</strain>
    </source>
</reference>
<proteinExistence type="predicted"/>